<dbReference type="EMBL" id="KN835237">
    <property type="protein sequence ID" value="KIK42504.1"/>
    <property type="molecule type" value="Genomic_DNA"/>
</dbReference>
<sequence>LVEGSLRHKGYLNFLEHSVLLHCEAYPGKNSILVMDNARIHHGADVRKLAEQFGKSQ</sequence>
<dbReference type="HOGENOM" id="CLU_188058_1_0_1"/>
<dbReference type="Gene3D" id="3.30.420.10">
    <property type="entry name" value="Ribonuclease H-like superfamily/Ribonuclease H"/>
    <property type="match status" value="1"/>
</dbReference>
<dbReference type="Proteomes" id="UP000054485">
    <property type="component" value="Unassembled WGS sequence"/>
</dbReference>
<name>A0A0D0AXL2_9AGAM</name>
<dbReference type="InterPro" id="IPR036397">
    <property type="entry name" value="RNaseH_sf"/>
</dbReference>
<reference evidence="1 2" key="1">
    <citation type="submission" date="2014-04" db="EMBL/GenBank/DDBJ databases">
        <authorList>
            <consortium name="DOE Joint Genome Institute"/>
            <person name="Kuo A."/>
            <person name="Ruytinx J."/>
            <person name="Rineau F."/>
            <person name="Colpaert J."/>
            <person name="Kohler A."/>
            <person name="Nagy L.G."/>
            <person name="Floudas D."/>
            <person name="Copeland A."/>
            <person name="Barry K.W."/>
            <person name="Cichocki N."/>
            <person name="Veneault-Fourrey C."/>
            <person name="LaButti K."/>
            <person name="Lindquist E.A."/>
            <person name="Lipzen A."/>
            <person name="Lundell T."/>
            <person name="Morin E."/>
            <person name="Murat C."/>
            <person name="Sun H."/>
            <person name="Tunlid A."/>
            <person name="Henrissat B."/>
            <person name="Grigoriev I.V."/>
            <person name="Hibbett D.S."/>
            <person name="Martin F."/>
            <person name="Nordberg H.P."/>
            <person name="Cantor M.N."/>
            <person name="Hua S.X."/>
        </authorList>
    </citation>
    <scope>NUCLEOTIDE SEQUENCE [LARGE SCALE GENOMIC DNA]</scope>
    <source>
        <strain evidence="1 2">UH-Slu-Lm8-n1</strain>
    </source>
</reference>
<evidence type="ECO:0000313" key="1">
    <source>
        <dbReference type="EMBL" id="KIK42504.1"/>
    </source>
</evidence>
<dbReference type="OrthoDB" id="2693002at2759"/>
<dbReference type="GO" id="GO:0003676">
    <property type="term" value="F:nucleic acid binding"/>
    <property type="evidence" value="ECO:0007669"/>
    <property type="project" value="InterPro"/>
</dbReference>
<evidence type="ECO:0008006" key="3">
    <source>
        <dbReference type="Google" id="ProtNLM"/>
    </source>
</evidence>
<evidence type="ECO:0000313" key="2">
    <source>
        <dbReference type="Proteomes" id="UP000054485"/>
    </source>
</evidence>
<feature type="non-terminal residue" evidence="1">
    <location>
        <position position="1"/>
    </location>
</feature>
<proteinExistence type="predicted"/>
<reference evidence="2" key="2">
    <citation type="submission" date="2015-01" db="EMBL/GenBank/DDBJ databases">
        <title>Evolutionary Origins and Diversification of the Mycorrhizal Mutualists.</title>
        <authorList>
            <consortium name="DOE Joint Genome Institute"/>
            <consortium name="Mycorrhizal Genomics Consortium"/>
            <person name="Kohler A."/>
            <person name="Kuo A."/>
            <person name="Nagy L.G."/>
            <person name="Floudas D."/>
            <person name="Copeland A."/>
            <person name="Barry K.W."/>
            <person name="Cichocki N."/>
            <person name="Veneault-Fourrey C."/>
            <person name="LaButti K."/>
            <person name="Lindquist E.A."/>
            <person name="Lipzen A."/>
            <person name="Lundell T."/>
            <person name="Morin E."/>
            <person name="Murat C."/>
            <person name="Riley R."/>
            <person name="Ohm R."/>
            <person name="Sun H."/>
            <person name="Tunlid A."/>
            <person name="Henrissat B."/>
            <person name="Grigoriev I.V."/>
            <person name="Hibbett D.S."/>
            <person name="Martin F."/>
        </authorList>
    </citation>
    <scope>NUCLEOTIDE SEQUENCE [LARGE SCALE GENOMIC DNA]</scope>
    <source>
        <strain evidence="2">UH-Slu-Lm8-n1</strain>
    </source>
</reference>
<dbReference type="InParanoid" id="A0A0D0AXL2"/>
<organism evidence="1 2">
    <name type="scientific">Suillus luteus UH-Slu-Lm8-n1</name>
    <dbReference type="NCBI Taxonomy" id="930992"/>
    <lineage>
        <taxon>Eukaryota</taxon>
        <taxon>Fungi</taxon>
        <taxon>Dikarya</taxon>
        <taxon>Basidiomycota</taxon>
        <taxon>Agaricomycotina</taxon>
        <taxon>Agaricomycetes</taxon>
        <taxon>Agaricomycetidae</taxon>
        <taxon>Boletales</taxon>
        <taxon>Suillineae</taxon>
        <taxon>Suillaceae</taxon>
        <taxon>Suillus</taxon>
    </lineage>
</organism>
<accession>A0A0D0AXL2</accession>
<dbReference type="AlphaFoldDB" id="A0A0D0AXL2"/>
<gene>
    <name evidence="1" type="ORF">CY34DRAFT_83470</name>
</gene>
<keyword evidence="2" id="KW-1185">Reference proteome</keyword>
<protein>
    <recommendedName>
        <fullName evidence="3">Tc1-like transposase DDE domain-containing protein</fullName>
    </recommendedName>
</protein>
<dbReference type="STRING" id="930992.A0A0D0AXL2"/>